<protein>
    <submittedName>
        <fullName evidence="2">Uncharacterized protein</fullName>
    </submittedName>
</protein>
<evidence type="ECO:0000313" key="2">
    <source>
        <dbReference type="EMBL" id="KAF9614284.1"/>
    </source>
</evidence>
<organism evidence="2 3">
    <name type="scientific">Coptis chinensis</name>
    <dbReference type="NCBI Taxonomy" id="261450"/>
    <lineage>
        <taxon>Eukaryota</taxon>
        <taxon>Viridiplantae</taxon>
        <taxon>Streptophyta</taxon>
        <taxon>Embryophyta</taxon>
        <taxon>Tracheophyta</taxon>
        <taxon>Spermatophyta</taxon>
        <taxon>Magnoliopsida</taxon>
        <taxon>Ranunculales</taxon>
        <taxon>Ranunculaceae</taxon>
        <taxon>Coptidoideae</taxon>
        <taxon>Coptis</taxon>
    </lineage>
</organism>
<feature type="region of interest" description="Disordered" evidence="1">
    <location>
        <begin position="1"/>
        <end position="127"/>
    </location>
</feature>
<proteinExistence type="predicted"/>
<dbReference type="Proteomes" id="UP000631114">
    <property type="component" value="Unassembled WGS sequence"/>
</dbReference>
<reference evidence="2 3" key="1">
    <citation type="submission" date="2020-10" db="EMBL/GenBank/DDBJ databases">
        <title>The Coptis chinensis genome and diversification of protoberbering-type alkaloids.</title>
        <authorList>
            <person name="Wang B."/>
            <person name="Shu S."/>
            <person name="Song C."/>
            <person name="Liu Y."/>
        </authorList>
    </citation>
    <scope>NUCLEOTIDE SEQUENCE [LARGE SCALE GENOMIC DNA]</scope>
    <source>
        <strain evidence="2">HL-2020</strain>
        <tissue evidence="2">Leaf</tissue>
    </source>
</reference>
<keyword evidence="3" id="KW-1185">Reference proteome</keyword>
<evidence type="ECO:0000256" key="1">
    <source>
        <dbReference type="SAM" id="MobiDB-lite"/>
    </source>
</evidence>
<evidence type="ECO:0000313" key="3">
    <source>
        <dbReference type="Proteomes" id="UP000631114"/>
    </source>
</evidence>
<gene>
    <name evidence="2" type="ORF">IFM89_017147</name>
</gene>
<feature type="compositionally biased region" description="Basic and acidic residues" evidence="1">
    <location>
        <begin position="1"/>
        <end position="20"/>
    </location>
</feature>
<name>A0A835ICE2_9MAGN</name>
<comment type="caution">
    <text evidence="2">The sequence shown here is derived from an EMBL/GenBank/DDBJ whole genome shotgun (WGS) entry which is preliminary data.</text>
</comment>
<accession>A0A835ICE2</accession>
<sequence length="127" mass="14142">MSTRKDQPSKKSRKADEANEVKALNPKLGITENNEMIDVPGEVQNLQNDVPRARRGKRADRAGRNLVPSENLQVPEARRGGRIGRAGGRRDAGQHVNLQPVIDVPELKPEPGENLQVPGSKERWKNR</sequence>
<dbReference type="AlphaFoldDB" id="A0A835ICE2"/>
<dbReference type="EMBL" id="JADFTS010000003">
    <property type="protein sequence ID" value="KAF9614284.1"/>
    <property type="molecule type" value="Genomic_DNA"/>
</dbReference>